<dbReference type="EMBL" id="DAKRPA010000024">
    <property type="protein sequence ID" value="DBA02976.1"/>
    <property type="molecule type" value="Genomic_DNA"/>
</dbReference>
<proteinExistence type="predicted"/>
<keyword evidence="3" id="KW-1185">Reference proteome</keyword>
<name>A0AAV2Z9H8_9STRA</name>
<protein>
    <submittedName>
        <fullName evidence="2">Uncharacterized protein</fullName>
    </submittedName>
</protein>
<dbReference type="AlphaFoldDB" id="A0AAV2Z9H8"/>
<evidence type="ECO:0000313" key="3">
    <source>
        <dbReference type="Proteomes" id="UP001146120"/>
    </source>
</evidence>
<accession>A0AAV2Z9H8</accession>
<feature type="region of interest" description="Disordered" evidence="1">
    <location>
        <begin position="198"/>
        <end position="234"/>
    </location>
</feature>
<gene>
    <name evidence="2" type="ORF">N0F65_003164</name>
</gene>
<sequence>MERVVRELFAKRVHRVDLVAVLERELDEAHAVFDEHTVLATLKDGRFFEAARDQADVACLVQQTHEVTATHRTKACPLEQVAHNWEPEQVVGNEPFSVRLGKVMAVRAVDEPAARHDAMRMEGKHRLGVGVHQRLAWIDVGAVLFKYGLLELEIREIRVRVARQIMQPGRFTSVRHHGAIREVANQQGHVNLHQQWHGMSDHNVGSHSERRKQRQEHVRCRDDDEGEQAEEQSQAAPDLCVQGLQRRVVIGAWEGWALGLDCVVQGAWLHFWFIQADGGIIGIGILWQWRHDRSRLCLCALLAANAQLGFCRHRSSHGLASRWSARVTTSADMLMQARHRHQRPLFATSMGGYHTSQAVRQPVRIWKL</sequence>
<comment type="caution">
    <text evidence="2">The sequence shown here is derived from an EMBL/GenBank/DDBJ whole genome shotgun (WGS) entry which is preliminary data.</text>
</comment>
<dbReference type="Proteomes" id="UP001146120">
    <property type="component" value="Unassembled WGS sequence"/>
</dbReference>
<reference evidence="2" key="2">
    <citation type="journal article" date="2023" name="Microbiol Resour">
        <title>Decontamination and Annotation of the Draft Genome Sequence of the Oomycete Lagenidium giganteum ARSEF 373.</title>
        <authorList>
            <person name="Morgan W.R."/>
            <person name="Tartar A."/>
        </authorList>
    </citation>
    <scope>NUCLEOTIDE SEQUENCE</scope>
    <source>
        <strain evidence="2">ARSEF 373</strain>
    </source>
</reference>
<evidence type="ECO:0000256" key="1">
    <source>
        <dbReference type="SAM" id="MobiDB-lite"/>
    </source>
</evidence>
<organism evidence="2 3">
    <name type="scientific">Lagenidium giganteum</name>
    <dbReference type="NCBI Taxonomy" id="4803"/>
    <lineage>
        <taxon>Eukaryota</taxon>
        <taxon>Sar</taxon>
        <taxon>Stramenopiles</taxon>
        <taxon>Oomycota</taxon>
        <taxon>Peronosporomycetes</taxon>
        <taxon>Pythiales</taxon>
        <taxon>Pythiaceae</taxon>
    </lineage>
</organism>
<reference evidence="2" key="1">
    <citation type="submission" date="2022-11" db="EMBL/GenBank/DDBJ databases">
        <authorList>
            <person name="Morgan W.R."/>
            <person name="Tartar A."/>
        </authorList>
    </citation>
    <scope>NUCLEOTIDE SEQUENCE</scope>
    <source>
        <strain evidence="2">ARSEF 373</strain>
    </source>
</reference>
<evidence type="ECO:0000313" key="2">
    <source>
        <dbReference type="EMBL" id="DBA02976.1"/>
    </source>
</evidence>